<dbReference type="Pfam" id="PF03167">
    <property type="entry name" value="UDG"/>
    <property type="match status" value="1"/>
</dbReference>
<evidence type="ECO:0000256" key="7">
    <source>
        <dbReference type="ARBA" id="ARBA00023204"/>
    </source>
</evidence>
<dbReference type="SUPFAM" id="SSF52141">
    <property type="entry name" value="Uracil-DNA glycosylase-like"/>
    <property type="match status" value="1"/>
</dbReference>
<sequence length="318" mass="35583">MNPEVPITHLQSLWIQELGISMLWGKNLTPTSAQVVTPSTTGLAKDKAMEGGAVGVIHDKADHNSVPLEQTSAVPLIKRASAENQTKSGRQHNEQSKVLSEIQSSLQKRIHQQSRRRVQENEALKDYQAPLIHAKTWDALQAELSAFYIEKQVVASEADILFGQLGDNSSKLMIIEEMPGINDVLEKQVFSGACGELLVNILQSIGLDKHNVTITSLLKYHARDEVAPERYTQLAPFLQAQIQLVQPSCIWLLGTRTAQSFLDQPQTAIETLRQQQWSFPLENRVIPVFISCHPSLALSNARLKQDIWQDLHQFYALV</sequence>
<dbReference type="PANTHER" id="PTHR33693">
    <property type="entry name" value="TYPE-5 URACIL-DNA GLYCOSYLASE"/>
    <property type="match status" value="1"/>
</dbReference>
<reference evidence="9 10" key="1">
    <citation type="submission" date="2013-11" db="EMBL/GenBank/DDBJ databases">
        <title>Genomic analysis of Pelistega sp. HM-7.</title>
        <authorList>
            <person name="Kumbhare S.V."/>
            <person name="Shetty S.A."/>
            <person name="Sharma O."/>
            <person name="Dhotre D.P."/>
        </authorList>
    </citation>
    <scope>NUCLEOTIDE SEQUENCE [LARGE SCALE GENOMIC DNA]</scope>
    <source>
        <strain evidence="9 10">HM-7</strain>
    </source>
</reference>
<dbReference type="GO" id="GO:0006281">
    <property type="term" value="P:DNA repair"/>
    <property type="evidence" value="ECO:0007669"/>
    <property type="project" value="UniProtKB-KW"/>
</dbReference>
<evidence type="ECO:0000313" key="9">
    <source>
        <dbReference type="EMBL" id="ETD72500.1"/>
    </source>
</evidence>
<dbReference type="EMBL" id="AYSV01000064">
    <property type="protein sequence ID" value="ETD72500.1"/>
    <property type="molecule type" value="Genomic_DNA"/>
</dbReference>
<evidence type="ECO:0000256" key="5">
    <source>
        <dbReference type="ARBA" id="ARBA00023004"/>
    </source>
</evidence>
<organism evidence="9 10">
    <name type="scientific">Pelistega indica</name>
    <dbReference type="NCBI Taxonomy" id="1414851"/>
    <lineage>
        <taxon>Bacteria</taxon>
        <taxon>Pseudomonadati</taxon>
        <taxon>Pseudomonadota</taxon>
        <taxon>Betaproteobacteria</taxon>
        <taxon>Burkholderiales</taxon>
        <taxon>Alcaligenaceae</taxon>
        <taxon>Pelistega</taxon>
    </lineage>
</organism>
<name>V8G7Y3_9BURK</name>
<feature type="domain" description="Uracil-DNA glycosylase-like" evidence="8">
    <location>
        <begin position="162"/>
        <end position="312"/>
    </location>
</feature>
<evidence type="ECO:0000256" key="2">
    <source>
        <dbReference type="ARBA" id="ARBA00022723"/>
    </source>
</evidence>
<evidence type="ECO:0000313" key="10">
    <source>
        <dbReference type="Proteomes" id="UP000018766"/>
    </source>
</evidence>
<evidence type="ECO:0000256" key="3">
    <source>
        <dbReference type="ARBA" id="ARBA00022763"/>
    </source>
</evidence>
<keyword evidence="10" id="KW-1185">Reference proteome</keyword>
<dbReference type="CDD" id="cd10030">
    <property type="entry name" value="UDG-F4_TTUDGA_SPO1dp_like"/>
    <property type="match status" value="1"/>
</dbReference>
<keyword evidence="1" id="KW-0004">4Fe-4S</keyword>
<dbReference type="SMART" id="SM00987">
    <property type="entry name" value="UreE_C"/>
    <property type="match status" value="1"/>
</dbReference>
<gene>
    <name evidence="9" type="ORF">V757_03955</name>
</gene>
<dbReference type="GO" id="GO:0051539">
    <property type="term" value="F:4 iron, 4 sulfur cluster binding"/>
    <property type="evidence" value="ECO:0007669"/>
    <property type="project" value="UniProtKB-KW"/>
</dbReference>
<dbReference type="InterPro" id="IPR005122">
    <property type="entry name" value="Uracil-DNA_glycosylase-like"/>
</dbReference>
<keyword evidence="4" id="KW-0378">Hydrolase</keyword>
<keyword evidence="3" id="KW-0227">DNA damage</keyword>
<dbReference type="InterPro" id="IPR036895">
    <property type="entry name" value="Uracil-DNA_glycosylase-like_sf"/>
</dbReference>
<keyword evidence="5" id="KW-0408">Iron</keyword>
<accession>V8G7Y3</accession>
<comment type="caution">
    <text evidence="9">The sequence shown here is derived from an EMBL/GenBank/DDBJ whole genome shotgun (WGS) entry which is preliminary data.</text>
</comment>
<dbReference type="Gene3D" id="3.40.470.10">
    <property type="entry name" value="Uracil-DNA glycosylase-like domain"/>
    <property type="match status" value="1"/>
</dbReference>
<dbReference type="InterPro" id="IPR051536">
    <property type="entry name" value="UDG_Type-4/5"/>
</dbReference>
<dbReference type="AlphaFoldDB" id="V8G7Y3"/>
<dbReference type="GO" id="GO:0046872">
    <property type="term" value="F:metal ion binding"/>
    <property type="evidence" value="ECO:0007669"/>
    <property type="project" value="UniProtKB-KW"/>
</dbReference>
<evidence type="ECO:0000256" key="6">
    <source>
        <dbReference type="ARBA" id="ARBA00023014"/>
    </source>
</evidence>
<evidence type="ECO:0000256" key="4">
    <source>
        <dbReference type="ARBA" id="ARBA00022801"/>
    </source>
</evidence>
<keyword evidence="2" id="KW-0479">Metal-binding</keyword>
<keyword evidence="6" id="KW-0411">Iron-sulfur</keyword>
<dbReference type="SMART" id="SM00986">
    <property type="entry name" value="UDG"/>
    <property type="match status" value="1"/>
</dbReference>
<dbReference type="GO" id="GO:0097506">
    <property type="term" value="F:deaminated base DNA N-glycosylase activity"/>
    <property type="evidence" value="ECO:0007669"/>
    <property type="project" value="UniProtKB-ARBA"/>
</dbReference>
<dbReference type="Proteomes" id="UP000018766">
    <property type="component" value="Unassembled WGS sequence"/>
</dbReference>
<dbReference type="PANTHER" id="PTHR33693:SF1">
    <property type="entry name" value="TYPE-4 URACIL-DNA GLYCOSYLASE"/>
    <property type="match status" value="1"/>
</dbReference>
<protein>
    <recommendedName>
        <fullName evidence="8">Uracil-DNA glycosylase-like domain-containing protein</fullName>
    </recommendedName>
</protein>
<evidence type="ECO:0000256" key="1">
    <source>
        <dbReference type="ARBA" id="ARBA00022485"/>
    </source>
</evidence>
<keyword evidence="7" id="KW-0234">DNA repair</keyword>
<proteinExistence type="predicted"/>
<evidence type="ECO:0000259" key="8">
    <source>
        <dbReference type="SMART" id="SM00986"/>
    </source>
</evidence>